<dbReference type="Gene3D" id="1.10.472.10">
    <property type="entry name" value="Cyclin-like"/>
    <property type="match status" value="2"/>
</dbReference>
<dbReference type="CDD" id="cd20529">
    <property type="entry name" value="CYCLIN_CCNJ-like_rpt2"/>
    <property type="match status" value="1"/>
</dbReference>
<dbReference type="InterPro" id="IPR006671">
    <property type="entry name" value="Cyclin_N"/>
</dbReference>
<sequence>MSARFIKNNLKSVNMQSKTEKRLNSSQLNVNDAANVEIKEFIRPNADVKHSIKDAIYCKSIDLKEHWDTLLLDEVILRKHMSYEDPNKKLCSIRKYIIDKIFDFGDSLGLRNITLQAAIIYAEILLSKSKLDILDKDKDLWAATTLLLSSKYIELDDSIPFISHFRKLGLDSYNEDIFIKSESVLLKALNWEMMVVTPLHYLECILNYCALFGDDKIRITDHHGNKMNRYTSNIEFEYEGDKRDQLRTTVSSVQKYSEIFVDICIQSKKIQKYSYSVQAIYSLLAAREMVGVEPVWNPQFDNFTGLYKSQISREIEEIKGIINESNIIDNLYKTIDQTNYAETLLQSSKSQISEDDKNNSNSSNEDKPKVLGSYYKAPSCKKLKVNLYQTSNNCSTSQVRSKCTSRSRASTNDTKKYQNKAQKNASKRITSKEMAKSFYVKRSSSYALKSSRNYSGIIGAKSSISTTRNNYKIPSKNKRKRSIIYKSNTRSNCNSRANSKVKKPKNFIKSNIENVNTYCEPLKSKRMLEERPGSIITNFRQYYDKDLKQKLSGKNCMNVPKKPAKNSMMLSKQDCNRSTNHLNTGLRERSNHISDYKTTITSRMTSNSVRDASKSLVATSTHKCVVSNLRAYSKPKRSINIKPRKAKNKENVYYEHESTRAGSQYN</sequence>
<feature type="compositionally biased region" description="Basic and acidic residues" evidence="2">
    <location>
        <begin position="648"/>
        <end position="659"/>
    </location>
</feature>
<feature type="compositionally biased region" description="Basic and acidic residues" evidence="2">
    <location>
        <begin position="352"/>
        <end position="369"/>
    </location>
</feature>
<dbReference type="Proteomes" id="UP001295684">
    <property type="component" value="Unassembled WGS sequence"/>
</dbReference>
<dbReference type="Pfam" id="PF02984">
    <property type="entry name" value="Cyclin_C"/>
    <property type="match status" value="1"/>
</dbReference>
<dbReference type="InterPro" id="IPR004367">
    <property type="entry name" value="Cyclin_C-dom"/>
</dbReference>
<organism evidence="5 6">
    <name type="scientific">Euplotes crassus</name>
    <dbReference type="NCBI Taxonomy" id="5936"/>
    <lineage>
        <taxon>Eukaryota</taxon>
        <taxon>Sar</taxon>
        <taxon>Alveolata</taxon>
        <taxon>Ciliophora</taxon>
        <taxon>Intramacronucleata</taxon>
        <taxon>Spirotrichea</taxon>
        <taxon>Hypotrichia</taxon>
        <taxon>Euplotida</taxon>
        <taxon>Euplotidae</taxon>
        <taxon>Moneuplotes</taxon>
    </lineage>
</organism>
<dbReference type="AlphaFoldDB" id="A0AAD1U434"/>
<evidence type="ECO:0000259" key="4">
    <source>
        <dbReference type="Pfam" id="PF02984"/>
    </source>
</evidence>
<keyword evidence="1" id="KW-0195">Cyclin</keyword>
<comment type="caution">
    <text evidence="5">The sequence shown here is derived from an EMBL/GenBank/DDBJ whole genome shotgun (WGS) entry which is preliminary data.</text>
</comment>
<dbReference type="Pfam" id="PF00134">
    <property type="entry name" value="Cyclin_N"/>
    <property type="match status" value="1"/>
</dbReference>
<feature type="region of interest" description="Disordered" evidence="2">
    <location>
        <begin position="348"/>
        <end position="370"/>
    </location>
</feature>
<accession>A0AAD1U434</accession>
<keyword evidence="6" id="KW-1185">Reference proteome</keyword>
<evidence type="ECO:0000256" key="2">
    <source>
        <dbReference type="SAM" id="MobiDB-lite"/>
    </source>
</evidence>
<dbReference type="SUPFAM" id="SSF47954">
    <property type="entry name" value="Cyclin-like"/>
    <property type="match status" value="1"/>
</dbReference>
<feature type="compositionally biased region" description="Polar residues" evidence="2">
    <location>
        <begin position="419"/>
        <end position="428"/>
    </location>
</feature>
<evidence type="ECO:0000259" key="3">
    <source>
        <dbReference type="Pfam" id="PF00134"/>
    </source>
</evidence>
<name>A0AAD1U434_EUPCR</name>
<gene>
    <name evidence="5" type="ORF">ECRASSUSDP1_LOCUS1138</name>
</gene>
<feature type="compositionally biased region" description="Polar residues" evidence="2">
    <location>
        <begin position="398"/>
        <end position="412"/>
    </location>
</feature>
<feature type="domain" description="Cyclin N-terminal" evidence="3">
    <location>
        <begin position="81"/>
        <end position="193"/>
    </location>
</feature>
<evidence type="ECO:0000313" key="5">
    <source>
        <dbReference type="EMBL" id="CAI2359844.1"/>
    </source>
</evidence>
<evidence type="ECO:0000256" key="1">
    <source>
        <dbReference type="ARBA" id="ARBA00023127"/>
    </source>
</evidence>
<dbReference type="EMBL" id="CAMPGE010001076">
    <property type="protein sequence ID" value="CAI2359844.1"/>
    <property type="molecule type" value="Genomic_DNA"/>
</dbReference>
<dbReference type="InterPro" id="IPR036915">
    <property type="entry name" value="Cyclin-like_sf"/>
</dbReference>
<proteinExistence type="predicted"/>
<feature type="domain" description="Cyclin C-terminal" evidence="4">
    <location>
        <begin position="251"/>
        <end position="340"/>
    </location>
</feature>
<feature type="region of interest" description="Disordered" evidence="2">
    <location>
        <begin position="644"/>
        <end position="666"/>
    </location>
</feature>
<evidence type="ECO:0000313" key="6">
    <source>
        <dbReference type="Proteomes" id="UP001295684"/>
    </source>
</evidence>
<protein>
    <submittedName>
        <fullName evidence="5">Uncharacterized protein</fullName>
    </submittedName>
</protein>
<feature type="region of interest" description="Disordered" evidence="2">
    <location>
        <begin position="398"/>
        <end position="429"/>
    </location>
</feature>
<reference evidence="5" key="1">
    <citation type="submission" date="2023-07" db="EMBL/GenBank/DDBJ databases">
        <authorList>
            <consortium name="AG Swart"/>
            <person name="Singh M."/>
            <person name="Singh A."/>
            <person name="Seah K."/>
            <person name="Emmerich C."/>
        </authorList>
    </citation>
    <scope>NUCLEOTIDE SEQUENCE</scope>
    <source>
        <strain evidence="5">DP1</strain>
    </source>
</reference>